<dbReference type="PIRSF" id="PIRSF003101">
    <property type="entry name" value="FtsA"/>
    <property type="match status" value="1"/>
</dbReference>
<dbReference type="EMBL" id="DRMJ01000055">
    <property type="protein sequence ID" value="HHL42197.1"/>
    <property type="molecule type" value="Genomic_DNA"/>
</dbReference>
<dbReference type="Proteomes" id="UP000885830">
    <property type="component" value="Unassembled WGS sequence"/>
</dbReference>
<keyword evidence="2 5" id="KW-0132">Cell division</keyword>
<accession>A0A7C5LRL3</accession>
<dbReference type="AlphaFoldDB" id="A0A7C5LRL3"/>
<evidence type="ECO:0000313" key="8">
    <source>
        <dbReference type="EMBL" id="HHL42197.1"/>
    </source>
</evidence>
<evidence type="ECO:0000256" key="4">
    <source>
        <dbReference type="ARBA" id="ARBA00023306"/>
    </source>
</evidence>
<evidence type="ECO:0000259" key="7">
    <source>
        <dbReference type="SMART" id="SM00842"/>
    </source>
</evidence>
<keyword evidence="3 5" id="KW-0472">Membrane</keyword>
<comment type="subcellular location">
    <subcellularLocation>
        <location evidence="5">Cell membrane</location>
        <topology evidence="5">Peripheral membrane protein</topology>
        <orientation evidence="5">Cytoplasmic side</orientation>
    </subcellularLocation>
    <text evidence="5">Localizes to the Z ring in an FtsZ-dependent manner. Targeted to the membrane through a conserved C-terminal amphipathic helix.</text>
</comment>
<dbReference type="InterPro" id="IPR050696">
    <property type="entry name" value="FtsA/MreB"/>
</dbReference>
<evidence type="ECO:0000256" key="2">
    <source>
        <dbReference type="ARBA" id="ARBA00022618"/>
    </source>
</evidence>
<organism evidence="8">
    <name type="scientific">Hellea balneolensis</name>
    <dbReference type="NCBI Taxonomy" id="287478"/>
    <lineage>
        <taxon>Bacteria</taxon>
        <taxon>Pseudomonadati</taxon>
        <taxon>Pseudomonadota</taxon>
        <taxon>Alphaproteobacteria</taxon>
        <taxon>Maricaulales</taxon>
        <taxon>Robiginitomaculaceae</taxon>
        <taxon>Hellea</taxon>
    </lineage>
</organism>
<reference evidence="8" key="1">
    <citation type="journal article" date="2020" name="mSystems">
        <title>Genome- and Community-Level Interaction Insights into Carbon Utilization and Element Cycling Functions of Hydrothermarchaeota in Hydrothermal Sediment.</title>
        <authorList>
            <person name="Zhou Z."/>
            <person name="Liu Y."/>
            <person name="Xu W."/>
            <person name="Pan J."/>
            <person name="Luo Z.H."/>
            <person name="Li M."/>
        </authorList>
    </citation>
    <scope>NUCLEOTIDE SEQUENCE [LARGE SCALE GENOMIC DNA]</scope>
    <source>
        <strain evidence="8">HyVt-485</strain>
    </source>
</reference>
<comment type="function">
    <text evidence="5 6">Cell division protein that is involved in the assembly of the Z ring. May serve as a membrane anchor for the Z ring.</text>
</comment>
<dbReference type="Gene3D" id="3.30.1490.110">
    <property type="match status" value="1"/>
</dbReference>
<comment type="subunit">
    <text evidence="5">Self-interacts. Interacts with FtsZ.</text>
</comment>
<dbReference type="InterPro" id="IPR003494">
    <property type="entry name" value="SHS2_FtsA"/>
</dbReference>
<evidence type="ECO:0000256" key="3">
    <source>
        <dbReference type="ARBA" id="ARBA00023136"/>
    </source>
</evidence>
<comment type="caution">
    <text evidence="8">The sequence shown here is derived from an EMBL/GenBank/DDBJ whole genome shotgun (WGS) entry which is preliminary data.</text>
</comment>
<dbReference type="GO" id="GO:0032153">
    <property type="term" value="C:cell division site"/>
    <property type="evidence" value="ECO:0007669"/>
    <property type="project" value="UniProtKB-UniRule"/>
</dbReference>
<comment type="similarity">
    <text evidence="5 6">Belongs to the FtsA/MreB family.</text>
</comment>
<dbReference type="Pfam" id="PF02491">
    <property type="entry name" value="SHS2_FTSA"/>
    <property type="match status" value="1"/>
</dbReference>
<dbReference type="InterPro" id="IPR020823">
    <property type="entry name" value="Cell_div_FtsA"/>
</dbReference>
<gene>
    <name evidence="5 8" type="primary">ftsA</name>
    <name evidence="8" type="ORF">ENJ42_01140</name>
</gene>
<keyword evidence="1 5" id="KW-1003">Cell membrane</keyword>
<dbReference type="Gene3D" id="3.30.420.40">
    <property type="match status" value="1"/>
</dbReference>
<dbReference type="CDD" id="cd24048">
    <property type="entry name" value="ASKHA_NBD_FtsA"/>
    <property type="match status" value="1"/>
</dbReference>
<evidence type="ECO:0000256" key="6">
    <source>
        <dbReference type="PIRNR" id="PIRNR003101"/>
    </source>
</evidence>
<keyword evidence="4 5" id="KW-0131">Cell cycle</keyword>
<dbReference type="NCBIfam" id="TIGR01174">
    <property type="entry name" value="ftsA"/>
    <property type="match status" value="1"/>
</dbReference>
<proteinExistence type="inferred from homology"/>
<dbReference type="HAMAP" id="MF_02033">
    <property type="entry name" value="FtsA"/>
    <property type="match status" value="1"/>
</dbReference>
<name>A0A7C5LRL3_9PROT</name>
<evidence type="ECO:0000256" key="1">
    <source>
        <dbReference type="ARBA" id="ARBA00022475"/>
    </source>
</evidence>
<dbReference type="InterPro" id="IPR043129">
    <property type="entry name" value="ATPase_NBD"/>
</dbReference>
<dbReference type="Pfam" id="PF14450">
    <property type="entry name" value="FtsA"/>
    <property type="match status" value="2"/>
</dbReference>
<dbReference type="SMART" id="SM00842">
    <property type="entry name" value="FtsA"/>
    <property type="match status" value="1"/>
</dbReference>
<sequence>MQVPTKTPDIVAVLDIGSSKVSCLIGRYKQDVGVSVLGAGYHASAGLKTGAVIDMEQAEYTIRHAVEKAERAAGLAISTVIVNVSTRSLQSKHVKVETKFASAEVADRDLKRLVDTALMEFSQPEHAVLHALPMNWSVDAERGVKDPRGMYGRRLGVEMHFVTAGLGVLRNLSHAVERCHLRIAKMVASPYAAGLGVLVDDELDLGVTVIDMGGGITTAAVFRDRVLAYVDAVPVGGQNVTADIARGLTTPWEAAERIKTIYGSALESPSDDQQMVPCPPMGAQDELHNEPLSLLTRCVRSRLEETFEILRDRFKEAGIEEYSGRRIVLTGGAAQLAGVAQLAEFIFKKRVRVGQPHGLFGLDDDMSGPGFAVTAGLIKGGFAHSSDKIIGTPDLTGRRMRKRRHAGGHIGRSLRWFKENF</sequence>
<dbReference type="PANTHER" id="PTHR32432:SF4">
    <property type="entry name" value="CELL DIVISION PROTEIN FTSA"/>
    <property type="match status" value="1"/>
</dbReference>
<dbReference type="SUPFAM" id="SSF53067">
    <property type="entry name" value="Actin-like ATPase domain"/>
    <property type="match status" value="2"/>
</dbReference>
<dbReference type="PANTHER" id="PTHR32432">
    <property type="entry name" value="CELL DIVISION PROTEIN FTSA-RELATED"/>
    <property type="match status" value="1"/>
</dbReference>
<dbReference type="GO" id="GO:0043093">
    <property type="term" value="P:FtsZ-dependent cytokinesis"/>
    <property type="evidence" value="ECO:0007669"/>
    <property type="project" value="UniProtKB-UniRule"/>
</dbReference>
<evidence type="ECO:0000256" key="5">
    <source>
        <dbReference type="HAMAP-Rule" id="MF_02033"/>
    </source>
</evidence>
<protein>
    <recommendedName>
        <fullName evidence="5 6">Cell division protein FtsA</fullName>
    </recommendedName>
</protein>
<dbReference type="GO" id="GO:0009898">
    <property type="term" value="C:cytoplasmic side of plasma membrane"/>
    <property type="evidence" value="ECO:0007669"/>
    <property type="project" value="UniProtKB-UniRule"/>
</dbReference>
<feature type="domain" description="SHS2" evidence="7">
    <location>
        <begin position="11"/>
        <end position="197"/>
    </location>
</feature>